<dbReference type="InterPro" id="IPR013780">
    <property type="entry name" value="Glyco_hydro_b"/>
</dbReference>
<evidence type="ECO:0000259" key="5">
    <source>
        <dbReference type="Pfam" id="PF13802"/>
    </source>
</evidence>
<feature type="chain" id="PRO_5030850088" evidence="3">
    <location>
        <begin position="26"/>
        <end position="818"/>
    </location>
</feature>
<dbReference type="Proteomes" id="UP000568664">
    <property type="component" value="Unassembled WGS sequence"/>
</dbReference>
<keyword evidence="2" id="KW-0378">Hydrolase</keyword>
<feature type="domain" description="Glycoside hydrolase family 31 TIM barrel" evidence="4">
    <location>
        <begin position="251"/>
        <end position="576"/>
    </location>
</feature>
<dbReference type="InterPro" id="IPR051816">
    <property type="entry name" value="Glycosyl_Hydrolase_31"/>
</dbReference>
<evidence type="ECO:0000259" key="7">
    <source>
        <dbReference type="Pfam" id="PF21365"/>
    </source>
</evidence>
<dbReference type="InterPro" id="IPR000322">
    <property type="entry name" value="Glyco_hydro_31_TIM"/>
</dbReference>
<dbReference type="InterPro" id="IPR011013">
    <property type="entry name" value="Gal_mutarotase_sf_dom"/>
</dbReference>
<dbReference type="AlphaFoldDB" id="A0A7Y0L902"/>
<dbReference type="InterPro" id="IPR033403">
    <property type="entry name" value="DUF5110"/>
</dbReference>
<dbReference type="Pfam" id="PF13802">
    <property type="entry name" value="Gal_mutarotas_2"/>
    <property type="match status" value="1"/>
</dbReference>
<dbReference type="Pfam" id="PF17137">
    <property type="entry name" value="DUF5110"/>
    <property type="match status" value="1"/>
</dbReference>
<evidence type="ECO:0000256" key="1">
    <source>
        <dbReference type="ARBA" id="ARBA00007806"/>
    </source>
</evidence>
<dbReference type="Pfam" id="PF01055">
    <property type="entry name" value="Glyco_hydro_31_2nd"/>
    <property type="match status" value="1"/>
</dbReference>
<comment type="caution">
    <text evidence="8">The sequence shown here is derived from an EMBL/GenBank/DDBJ whole genome shotgun (WGS) entry which is preliminary data.</text>
</comment>
<name>A0A7Y0L902_9GAMM</name>
<dbReference type="GO" id="GO:0005975">
    <property type="term" value="P:carbohydrate metabolic process"/>
    <property type="evidence" value="ECO:0007669"/>
    <property type="project" value="InterPro"/>
</dbReference>
<dbReference type="CDD" id="cd14752">
    <property type="entry name" value="GH31_N"/>
    <property type="match status" value="1"/>
</dbReference>
<dbReference type="Gene3D" id="3.20.20.80">
    <property type="entry name" value="Glycosidases"/>
    <property type="match status" value="1"/>
</dbReference>
<dbReference type="Gene3D" id="2.60.40.1760">
    <property type="entry name" value="glycosyl hydrolase (family 31)"/>
    <property type="match status" value="1"/>
</dbReference>
<comment type="similarity">
    <text evidence="1 2">Belongs to the glycosyl hydrolase 31 family.</text>
</comment>
<accession>A0A7Y0L902</accession>
<dbReference type="PANTHER" id="PTHR43863:SF2">
    <property type="entry name" value="MALTASE-GLUCOAMYLASE"/>
    <property type="match status" value="1"/>
</dbReference>
<evidence type="ECO:0000313" key="9">
    <source>
        <dbReference type="Proteomes" id="UP000568664"/>
    </source>
</evidence>
<feature type="signal peptide" evidence="3">
    <location>
        <begin position="1"/>
        <end position="25"/>
    </location>
</feature>
<dbReference type="RefSeq" id="WP_169073359.1">
    <property type="nucleotide sequence ID" value="NZ_JABBXH010000001.1"/>
</dbReference>
<keyword evidence="2" id="KW-0326">Glycosidase</keyword>
<feature type="domain" description="DUF5110" evidence="6">
    <location>
        <begin position="686"/>
        <end position="760"/>
    </location>
</feature>
<proteinExistence type="inferred from homology"/>
<dbReference type="InterPro" id="IPR025887">
    <property type="entry name" value="Glyco_hydro_31_N_dom"/>
</dbReference>
<evidence type="ECO:0000313" key="8">
    <source>
        <dbReference type="EMBL" id="NMP30007.1"/>
    </source>
</evidence>
<evidence type="ECO:0000256" key="3">
    <source>
        <dbReference type="SAM" id="SignalP"/>
    </source>
</evidence>
<dbReference type="SUPFAM" id="SSF51011">
    <property type="entry name" value="Glycosyl hydrolase domain"/>
    <property type="match status" value="1"/>
</dbReference>
<gene>
    <name evidence="8" type="ORF">HII17_00410</name>
</gene>
<organism evidence="8 9">
    <name type="scientific">Thalassotalea algicola</name>
    <dbReference type="NCBI Taxonomy" id="2716224"/>
    <lineage>
        <taxon>Bacteria</taxon>
        <taxon>Pseudomonadati</taxon>
        <taxon>Pseudomonadota</taxon>
        <taxon>Gammaproteobacteria</taxon>
        <taxon>Alteromonadales</taxon>
        <taxon>Colwelliaceae</taxon>
        <taxon>Thalassotalea</taxon>
    </lineage>
</organism>
<evidence type="ECO:0000259" key="6">
    <source>
        <dbReference type="Pfam" id="PF17137"/>
    </source>
</evidence>
<dbReference type="Gene3D" id="2.60.40.1180">
    <property type="entry name" value="Golgi alpha-mannosidase II"/>
    <property type="match status" value="2"/>
</dbReference>
<dbReference type="SUPFAM" id="SSF51445">
    <property type="entry name" value="(Trans)glycosidases"/>
    <property type="match status" value="1"/>
</dbReference>
<evidence type="ECO:0000259" key="4">
    <source>
        <dbReference type="Pfam" id="PF01055"/>
    </source>
</evidence>
<dbReference type="Pfam" id="PF21365">
    <property type="entry name" value="Glyco_hydro_31_3rd"/>
    <property type="match status" value="1"/>
</dbReference>
<dbReference type="GO" id="GO:0030246">
    <property type="term" value="F:carbohydrate binding"/>
    <property type="evidence" value="ECO:0007669"/>
    <property type="project" value="InterPro"/>
</dbReference>
<dbReference type="EMBL" id="JABBXH010000001">
    <property type="protein sequence ID" value="NMP30007.1"/>
    <property type="molecule type" value="Genomic_DNA"/>
</dbReference>
<feature type="domain" description="Glycosyl hydrolase family 31 C-terminal" evidence="7">
    <location>
        <begin position="584"/>
        <end position="670"/>
    </location>
</feature>
<keyword evidence="9" id="KW-1185">Reference proteome</keyword>
<evidence type="ECO:0000256" key="2">
    <source>
        <dbReference type="RuleBase" id="RU361185"/>
    </source>
</evidence>
<sequence length="818" mass="92172">MWFSANKALASIIGLLLFVAFNAVAGYQSHQLHQGKLIVKGTDLSGALQVIELQPYNQTSIATTYRSKHHYQLPSYAIASDARAQGGKVYETPEMLVLDAGELIAKIDKVSLAIQFYRGSDLLLTQHKFIDLANKLQFDFSIDDEEKLLGGGQRVLGMDRRGHKLPLYNKAHYGYTTESRQMYYGLPAIMSSKKYTLIFDNSASGQMDLDSENINKLSFEAVSGRASYIVTVGSSYPNLINNYVNLTGKQPMPPRWALGNFASRFGYHSQQEVMETVAKFEQDDIPLDAIVLDLYWFGKDVKGHMGNLDWDKEAFPNPEQMTAKLASKGVNTVVITEPFILTTSNKWQSAVDGDALALNAENEPYRFDFYFGNTGLVDVFNEQGNNWFGEAYHQLASQGVTGWWGDLGEPEVQPDDILHTLPNGKRVRGDAIHNVYGHKWAEMVYQQSQKFSPNQRPMIMMRSGFVGSQRFGMIPWTGDVSRSWGGLKPQVELSLQMGLLGLAYTHSDLGGFAGGETFDAEMYTRWLQYGAFQPVYRPHAQEAIAPEPVFHDEATKAIVRKFIKLRYKLLPYNYTLAYENSVTGMPLMRPLMFEDETNHALIDEKHSFLWGDAFLVTPVLAPEAQSVSVNVPKGLWFDYWTDQLITGGQHIDYAVNKEIIPVLVRAGSFIPMAAEQANTKQYNGEELTLDYYHHESIVHGEGKLYEDDGISLNSIKEQAFDLLKFNAVYQQNQLTISFHSEGNGYRRSVANREMTLNIRGWKQTPKIVSGDQRDIPILHNERAFSLASEGALWLKGQNILTIKFSLANNTQQLIIEKH</sequence>
<dbReference type="SUPFAM" id="SSF74650">
    <property type="entry name" value="Galactose mutarotase-like"/>
    <property type="match status" value="1"/>
</dbReference>
<reference evidence="8 9" key="1">
    <citation type="submission" date="2020-04" db="EMBL/GenBank/DDBJ databases">
        <title>Thalassotalea sp. M1531, isolated from the surface of marine red alga.</title>
        <authorList>
            <person name="Pang L."/>
            <person name="Lu D.-C."/>
        </authorList>
    </citation>
    <scope>NUCLEOTIDE SEQUENCE [LARGE SCALE GENOMIC DNA]</scope>
    <source>
        <strain evidence="8 9">M1531</strain>
    </source>
</reference>
<dbReference type="PANTHER" id="PTHR43863">
    <property type="entry name" value="HYDROLASE, PUTATIVE (AFU_ORTHOLOGUE AFUA_1G03140)-RELATED"/>
    <property type="match status" value="1"/>
</dbReference>
<keyword evidence="3" id="KW-0732">Signal</keyword>
<dbReference type="InterPro" id="IPR017853">
    <property type="entry name" value="GH"/>
</dbReference>
<dbReference type="InterPro" id="IPR048395">
    <property type="entry name" value="Glyco_hydro_31_C"/>
</dbReference>
<feature type="domain" description="Glycoside hydrolase family 31 N-terminal" evidence="5">
    <location>
        <begin position="52"/>
        <end position="208"/>
    </location>
</feature>
<dbReference type="GO" id="GO:0004553">
    <property type="term" value="F:hydrolase activity, hydrolyzing O-glycosyl compounds"/>
    <property type="evidence" value="ECO:0007669"/>
    <property type="project" value="InterPro"/>
</dbReference>
<protein>
    <submittedName>
        <fullName evidence="8">DUF5110 domain-containing protein</fullName>
    </submittedName>
</protein>